<keyword evidence="6" id="KW-1185">Reference proteome</keyword>
<comment type="caution">
    <text evidence="5">The sequence shown here is derived from an EMBL/GenBank/DDBJ whole genome shotgun (WGS) entry which is preliminary data.</text>
</comment>
<protein>
    <recommendedName>
        <fullName evidence="4">Dirigent protein</fullName>
    </recommendedName>
</protein>
<dbReference type="GO" id="GO:0048046">
    <property type="term" value="C:apoplast"/>
    <property type="evidence" value="ECO:0007669"/>
    <property type="project" value="UniProtKB-SubCell"/>
</dbReference>
<dbReference type="AlphaFoldDB" id="A0A8J5GC32"/>
<gene>
    <name evidence="5" type="ORF">ZIOFF_037769</name>
</gene>
<dbReference type="GO" id="GO:0009699">
    <property type="term" value="P:phenylpropanoid biosynthetic process"/>
    <property type="evidence" value="ECO:0007669"/>
    <property type="project" value="UniProtKB-ARBA"/>
</dbReference>
<evidence type="ECO:0000256" key="1">
    <source>
        <dbReference type="ARBA" id="ARBA00010746"/>
    </source>
</evidence>
<organism evidence="5 6">
    <name type="scientific">Zingiber officinale</name>
    <name type="common">Ginger</name>
    <name type="synonym">Amomum zingiber</name>
    <dbReference type="NCBI Taxonomy" id="94328"/>
    <lineage>
        <taxon>Eukaryota</taxon>
        <taxon>Viridiplantae</taxon>
        <taxon>Streptophyta</taxon>
        <taxon>Embryophyta</taxon>
        <taxon>Tracheophyta</taxon>
        <taxon>Spermatophyta</taxon>
        <taxon>Magnoliopsida</taxon>
        <taxon>Liliopsida</taxon>
        <taxon>Zingiberales</taxon>
        <taxon>Zingiberaceae</taxon>
        <taxon>Zingiber</taxon>
    </lineage>
</organism>
<dbReference type="PANTHER" id="PTHR46215:SF17">
    <property type="entry name" value="DIRIGENT PROTEIN"/>
    <property type="match status" value="1"/>
</dbReference>
<dbReference type="InterPro" id="IPR044859">
    <property type="entry name" value="Allene_oxi_cyc_Dirigent"/>
</dbReference>
<proteinExistence type="inferred from homology"/>
<keyword evidence="4" id="KW-0052">Apoplast</keyword>
<dbReference type="Gene3D" id="2.40.480.10">
    <property type="entry name" value="Allene oxide cyclase-like"/>
    <property type="match status" value="1"/>
</dbReference>
<evidence type="ECO:0000313" key="5">
    <source>
        <dbReference type="EMBL" id="KAG6505413.1"/>
    </source>
</evidence>
<evidence type="ECO:0000256" key="4">
    <source>
        <dbReference type="RuleBase" id="RU363099"/>
    </source>
</evidence>
<dbReference type="EMBL" id="JACMSC010000010">
    <property type="protein sequence ID" value="KAG6505413.1"/>
    <property type="molecule type" value="Genomic_DNA"/>
</dbReference>
<name>A0A8J5GC32_ZINOF</name>
<dbReference type="InterPro" id="IPR004265">
    <property type="entry name" value="Dirigent"/>
</dbReference>
<reference evidence="5 6" key="1">
    <citation type="submission" date="2020-08" db="EMBL/GenBank/DDBJ databases">
        <title>Plant Genome Project.</title>
        <authorList>
            <person name="Zhang R.-G."/>
        </authorList>
    </citation>
    <scope>NUCLEOTIDE SEQUENCE [LARGE SCALE GENOMIC DNA]</scope>
    <source>
        <tissue evidence="5">Rhizome</tissue>
    </source>
</reference>
<keyword evidence="3 4" id="KW-0964">Secreted</keyword>
<sequence length="194" mass="21382">MRILSHKTSTFTTNGVQTITFLMNDILGSGQSSSKLHSGSNDLLQPPKPMNIPIESKPLQTYLTNGWLPILARSQALEVGKMAIINEKLMGDLKLEQPQLGQVQGLYVTRMEGGNNNFMVTLRVSFTNVESEESLNLFGAYQPALPESHIAVVGGTGRFEDANGVAILKAVELTDNIDNKRMHFRVLAVDVYFM</sequence>
<comment type="subunit">
    <text evidence="2 4">Homodimer.</text>
</comment>
<evidence type="ECO:0000256" key="3">
    <source>
        <dbReference type="ARBA" id="ARBA00022525"/>
    </source>
</evidence>
<comment type="similarity">
    <text evidence="1 4">Belongs to the plant dirigent protein family.</text>
</comment>
<comment type="function">
    <text evidence="4">Dirigent proteins impart stereoselectivity on the phenoxy radical-coupling reaction, yielding optically active lignans from two molecules of coniferyl alcohol in the biosynthesis of lignans, flavonolignans, and alkaloids and thus plays a central role in plant secondary metabolism.</text>
</comment>
<dbReference type="Pfam" id="PF03018">
    <property type="entry name" value="Dirigent"/>
    <property type="match status" value="1"/>
</dbReference>
<evidence type="ECO:0000256" key="2">
    <source>
        <dbReference type="ARBA" id="ARBA00011738"/>
    </source>
</evidence>
<dbReference type="PANTHER" id="PTHR46215">
    <property type="entry name" value="DIRIGENT PROTEIN 24-RELATED"/>
    <property type="match status" value="1"/>
</dbReference>
<evidence type="ECO:0000313" key="6">
    <source>
        <dbReference type="Proteomes" id="UP000734854"/>
    </source>
</evidence>
<dbReference type="Proteomes" id="UP000734854">
    <property type="component" value="Unassembled WGS sequence"/>
</dbReference>
<accession>A0A8J5GC32</accession>
<comment type="subcellular location">
    <subcellularLocation>
        <location evidence="4">Secreted</location>
        <location evidence="4">Extracellular space</location>
        <location evidence="4">Apoplast</location>
    </subcellularLocation>
</comment>